<reference evidence="1 2" key="1">
    <citation type="submission" date="2018-02" db="EMBL/GenBank/DDBJ databases">
        <title>8 Nocardia nova and 1 Nocardia cyriacigeorgica strain used for evolution to TMP-SMX.</title>
        <authorList>
            <person name="Mehta H."/>
            <person name="Weng J."/>
            <person name="Shamoo Y."/>
        </authorList>
    </citation>
    <scope>NUCLEOTIDE SEQUENCE [LARGE SCALE GENOMIC DNA]</scope>
    <source>
        <strain evidence="1 2">MDA3139</strain>
    </source>
</reference>
<evidence type="ECO:0000313" key="2">
    <source>
        <dbReference type="Proteomes" id="UP000239874"/>
    </source>
</evidence>
<dbReference type="EMBL" id="PSZC01000020">
    <property type="protein sequence ID" value="PPJ35504.1"/>
    <property type="molecule type" value="Genomic_DNA"/>
</dbReference>
<proteinExistence type="predicted"/>
<sequence>MHNRFTGAVAWIWHLLLLWGAANRDPAIFQDPATVELSRPTSKSRTTCRSEFAVRNRRPLFAGCRRRTPDSRKDRRCRP</sequence>
<protein>
    <submittedName>
        <fullName evidence="1">Uncharacterized protein</fullName>
    </submittedName>
</protein>
<accession>A0A2S6AJV1</accession>
<dbReference type="Proteomes" id="UP000239874">
    <property type="component" value="Unassembled WGS sequence"/>
</dbReference>
<evidence type="ECO:0000313" key="1">
    <source>
        <dbReference type="EMBL" id="PPJ35504.1"/>
    </source>
</evidence>
<comment type="caution">
    <text evidence="1">The sequence shown here is derived from an EMBL/GenBank/DDBJ whole genome shotgun (WGS) entry which is preliminary data.</text>
</comment>
<dbReference type="OrthoDB" id="502624at2"/>
<gene>
    <name evidence="1" type="ORF">C5E45_24645</name>
</gene>
<dbReference type="AlphaFoldDB" id="A0A2S6AJV1"/>
<name>A0A2S6AJV1_9NOCA</name>
<organism evidence="1 2">
    <name type="scientific">Nocardia nova</name>
    <dbReference type="NCBI Taxonomy" id="37330"/>
    <lineage>
        <taxon>Bacteria</taxon>
        <taxon>Bacillati</taxon>
        <taxon>Actinomycetota</taxon>
        <taxon>Actinomycetes</taxon>
        <taxon>Mycobacteriales</taxon>
        <taxon>Nocardiaceae</taxon>
        <taxon>Nocardia</taxon>
    </lineage>
</organism>